<comment type="similarity">
    <text evidence="2">Belongs to the ATP-dependent AMP-binding enzyme family.</text>
</comment>
<dbReference type="InterPro" id="IPR009081">
    <property type="entry name" value="PP-bd_ACP"/>
</dbReference>
<gene>
    <name evidence="6" type="ORF">EH244_00770</name>
</gene>
<sequence length="2626" mass="287781">MEITATHLHIGKRFSGLNPAQRRAVYQKIRAEGLAIGQFPILARDAAAQARCPASYAQLRQWFLWQLEPGSSAYHISGGLKLKGLLDVQALQASFDALLERHESLRTVFQADARGHVEQLICQRMALEIPFTDLSGIDAEVREARAREAAVRLAETPFDLTTGPLLRVALIRLAADEHLLVVVMHHIVSDGWSMQILVDEFALQYRARAAGQAPRLAPLPVQYADYALWQRHWLEAGEKERQLDYWKAQLGAEHPVLQLPTDHARRSDGKYRVARHEMALPQPVVDALHRRAQAEGSTLFMVLLTALQVLLHRYTAQQDIRVGVPVANRHRVESERVIGFFVNTQVLRNVLGSRTSLRQALQQTREAALGAQAHQDLPFEQLVEALQPERSLGTAPLFQVMFNHQRRDQAALAKLPGLTLQDYEIGTQTAQFELTLSTVEDAQGHLQASFHVAQELFDTETVARMAAHYLGVLRALAERPEQAVGDIALLAAGERERLAAWGVSDSGDDSTEPVHHLMARHAKAHPDAPALLFGDEVLSYGELDRRANRLAHRLVAMGVKPETRVGIAVERSLDIVVGLLGILKAGGAYVPLDPEYPADRLAYMVEDSGIALLVTQSQVKARLPLQGDLHVLQLDTADLGGEPDDAPRVPVHAGNLAYIIYTSGSTGMPKGVMVSHGPFAAHCVETAVLYEMGPQSRELHFLSFSFDGAHERLFTALCCGASLLLRDASLWSAEQTLDAMQRHGVTNAGFPPAYLRQLANWARDTGCCPPVHLYSFGGEAMSREGFDAVCRHLKPALLINGYGPTEAVVTPMLWKVESTASFSEGYAPIGRPVGNRSAYVLDADLNLVPRNVAGELCLGGEGLARGYLHRAPLTAERFVADPFDAEGGRLYRTGDWVRWRDDGQLEYLGRIDHQVKIRGFRIELGEIEAQLLAQPEVREAVVVARPGPGGARLVGYVSPQAGRLADAAVLKERLARALPDYMVPGTLVVVDALPLAPSGKVDRKALPEPAAEHGQAFEPPRGAAEEAIAAVWADVLGLSRVGRGDNFFELGGDSILSLQIVARLRLAGWKVAPRQIFERQTVAQLAAVMAPADALLAAVGDVQGDAPLLPFQHEFFEMDMPVRAHWNQAVLLKNREPLQLPAFRQALRAVVQQHDSLRLRYRQDAGGQWHQAYETFERLPEDQLAELVWVRRAADAAQVAPLCEEAQRSLDLAHGPLVRALAVDLPDGDSRLLLVVHHLVVDGVSWRILLEDLQAAYRQSLAGQPVALPATSSSCKDWAVALQGYAQAHGDELAHWQALADVPAALPCMRPHGSNTAADQESVELRLDQATTEAFLKDAPAAYRTQANDLLLTALGRALCGWSGHDRLLVDLEGHGREDLFAHIDLSRTVGWFTALFPVALDPLGAQGEALKRVKEDLRRVPRKGVGHGVFKHLGDAAQQQAIRALPRAQVVFNYLGQFDNSGADAQAQWSLAQEPSGAPVDGGAPLTHEFSINGQVYGGELSLRASYSRARHDRDAVEGWMQRFREELEALVRHCTGGAEGVTPADFPLAAIDQPQLDALALPVANLADLYPLSPMQAGMLFHSLFTPGGSAYLNQLRVDIDGLDAERFKAAWRAVLERHEVLRTGFVQGEGAWQWVARQVEVPLAEHDWRERADAPEALDALAGEQLAQGFDLARPPLMRLVLVRVRDDRYHFVWTMHHLLLDGWSTPQLMGEVLRHYAGEAPAAPAGRYADYIAWLQGRDGAADERHWRQELDRLEGPTWLANSLPKPAVEQGGHGMHRHEIDAPRTRALLEAVRRERVTLNTLVQAAWALLLARHTGQQTVSFGATVAGRPVDLPGAQQMLGLFINTLPVIATLQPDQRVGDWLRALQARNLAAQDHEHTPLYEVQRWAGQGGQDLFDSLVVFENYPLDQALKQQAPGGLRFGEVRNREETNYPLTLSVHQGDTLALSYSHARSQLDEAAVDGLAAHMDRLLGLLAHAPDAQLGDVGLADKLPLPGEAMRNTRGDAEPVHRWIERQAQANPQAIALVLGDETLGYGELDARANRLAHRLVALGVKPEVKVGIAVERSIGMVVGLLAILKAGGAYVPLDPEYPADRLAYMIEDSAIRLLLTQSHVKAKLPVGDALQVLELDALDLRGEPAHAPDVAVHADHLVYVIYTSGSTGRPKGAQLTHRNVARLLDATGDWFRFGPQDVWTNFHSYAFDFSVWEIFGALCTGGKLVIVPYWVSRSPDDFVALLRAQRVTVLNQTPSAFRQLIHSPALDDGERLALRCVIFGGEALEPESLRPWIDRFGDAQPQLVNMYGITETTVHVTYRPIVRADLDEKRSPVGVCIPDLGLWVLDSDLNPLPVGVPGELHVSGAGLARGYLNRAGLSSERFIAAPFGEPGSRLYRTGDLVRWRADGQLDYLGRIDHQVKIRGFRIELGEIEAQLQAQPEVREAVVLAKDGPAGARLVAYVSPRAGREVDAAVLRERLSQHLPDYMVPSAIVRLDAVPLNANGKADRKALPDPELASDTAYAEPQGEVETALAAIWSEVLGVERVGRHDNFFELGGHSLLAVQLVSGAKRRFGIELPLRSVFEQPSLMAFAAAVAAVATEPPAGATVSQDRGVERIDALLGELEMEDL</sequence>
<dbReference type="Pfam" id="PF00501">
    <property type="entry name" value="AMP-binding"/>
    <property type="match status" value="2"/>
</dbReference>
<dbReference type="EMBL" id="RQXU01000001">
    <property type="protein sequence ID" value="RRH92383.1"/>
    <property type="molecule type" value="Genomic_DNA"/>
</dbReference>
<dbReference type="Gene3D" id="1.10.1200.10">
    <property type="entry name" value="ACP-like"/>
    <property type="match status" value="2"/>
</dbReference>
<keyword evidence="3" id="KW-0596">Phosphopantetheine</keyword>
<comment type="caution">
    <text evidence="6">The sequence shown here is derived from an EMBL/GenBank/DDBJ whole genome shotgun (WGS) entry which is preliminary data.</text>
</comment>
<dbReference type="Proteomes" id="UP000271590">
    <property type="component" value="Unassembled WGS sequence"/>
</dbReference>
<dbReference type="NCBIfam" id="TIGR01720">
    <property type="entry name" value="NRPS-para261"/>
    <property type="match status" value="1"/>
</dbReference>
<evidence type="ECO:0000256" key="4">
    <source>
        <dbReference type="ARBA" id="ARBA00022553"/>
    </source>
</evidence>
<dbReference type="InterPro" id="IPR020845">
    <property type="entry name" value="AMP-binding_CS"/>
</dbReference>
<dbReference type="GO" id="GO:0044550">
    <property type="term" value="P:secondary metabolite biosynthetic process"/>
    <property type="evidence" value="ECO:0007669"/>
    <property type="project" value="UniProtKB-ARBA"/>
</dbReference>
<dbReference type="FunFam" id="3.40.50.12780:FF:000012">
    <property type="entry name" value="Non-ribosomal peptide synthetase"/>
    <property type="match status" value="2"/>
</dbReference>
<dbReference type="Gene3D" id="3.30.559.10">
    <property type="entry name" value="Chloramphenicol acetyltransferase-like domain"/>
    <property type="match status" value="3"/>
</dbReference>
<protein>
    <submittedName>
        <fullName evidence="6">Amino acid adenylation domain-containing protein</fullName>
    </submittedName>
</protein>
<proteinExistence type="inferred from homology"/>
<dbReference type="PROSITE" id="PS00012">
    <property type="entry name" value="PHOSPHOPANTETHEINE"/>
    <property type="match status" value="2"/>
</dbReference>
<dbReference type="CDD" id="cd17643">
    <property type="entry name" value="A_NRPS_Cytc1-like"/>
    <property type="match status" value="1"/>
</dbReference>
<keyword evidence="4" id="KW-0597">Phosphoprotein</keyword>
<dbReference type="InterPro" id="IPR036736">
    <property type="entry name" value="ACP-like_sf"/>
</dbReference>
<dbReference type="SUPFAM" id="SSF56801">
    <property type="entry name" value="Acetyl-CoA synthetase-like"/>
    <property type="match status" value="2"/>
</dbReference>
<dbReference type="InterPro" id="IPR045851">
    <property type="entry name" value="AMP-bd_C_sf"/>
</dbReference>
<dbReference type="Pfam" id="PF00668">
    <property type="entry name" value="Condensation"/>
    <property type="match status" value="3"/>
</dbReference>
<evidence type="ECO:0000313" key="7">
    <source>
        <dbReference type="Proteomes" id="UP000271590"/>
    </source>
</evidence>
<dbReference type="InterPro" id="IPR025110">
    <property type="entry name" value="AMP-bd_C"/>
</dbReference>
<dbReference type="InterPro" id="IPR006162">
    <property type="entry name" value="Ppantetheine_attach_site"/>
</dbReference>
<dbReference type="Gene3D" id="3.40.50.980">
    <property type="match status" value="2"/>
</dbReference>
<dbReference type="PANTHER" id="PTHR45398">
    <property type="match status" value="1"/>
</dbReference>
<dbReference type="InterPro" id="IPR010060">
    <property type="entry name" value="NRPS_synth"/>
</dbReference>
<dbReference type="GO" id="GO:0031177">
    <property type="term" value="F:phosphopantetheine binding"/>
    <property type="evidence" value="ECO:0007669"/>
    <property type="project" value="InterPro"/>
</dbReference>
<dbReference type="Gene3D" id="3.40.50.12780">
    <property type="entry name" value="N-terminal domain of ligase-like"/>
    <property type="match status" value="1"/>
</dbReference>
<accession>A0A3P3F157</accession>
<dbReference type="SUPFAM" id="SSF52777">
    <property type="entry name" value="CoA-dependent acyltransferases"/>
    <property type="match status" value="6"/>
</dbReference>
<dbReference type="CDD" id="cd19531">
    <property type="entry name" value="LCL_NRPS-like"/>
    <property type="match status" value="1"/>
</dbReference>
<dbReference type="InterPro" id="IPR001242">
    <property type="entry name" value="Condensation_dom"/>
</dbReference>
<dbReference type="CDD" id="cd17649">
    <property type="entry name" value="A_NRPS_PvdJ-like"/>
    <property type="match status" value="1"/>
</dbReference>
<dbReference type="FunFam" id="3.40.50.980:FF:000002">
    <property type="entry name" value="Enterobactin synthetase component F"/>
    <property type="match status" value="1"/>
</dbReference>
<evidence type="ECO:0000259" key="5">
    <source>
        <dbReference type="PROSITE" id="PS50075"/>
    </source>
</evidence>
<dbReference type="Pfam" id="PF13193">
    <property type="entry name" value="AMP-binding_C"/>
    <property type="match status" value="2"/>
</dbReference>
<dbReference type="PROSITE" id="PS00455">
    <property type="entry name" value="AMP_BINDING"/>
    <property type="match status" value="2"/>
</dbReference>
<evidence type="ECO:0000256" key="3">
    <source>
        <dbReference type="ARBA" id="ARBA00022450"/>
    </source>
</evidence>
<dbReference type="GO" id="GO:0043041">
    <property type="term" value="P:amino acid activation for nonribosomal peptide biosynthetic process"/>
    <property type="evidence" value="ECO:0007669"/>
    <property type="project" value="UniProtKB-ARBA"/>
</dbReference>
<dbReference type="SMART" id="SM00823">
    <property type="entry name" value="PKS_PP"/>
    <property type="match status" value="2"/>
</dbReference>
<dbReference type="InterPro" id="IPR023213">
    <property type="entry name" value="CAT-like_dom_sf"/>
</dbReference>
<comment type="cofactor">
    <cofactor evidence="1">
        <name>pantetheine 4'-phosphate</name>
        <dbReference type="ChEBI" id="CHEBI:47942"/>
    </cofactor>
</comment>
<reference evidence="6 7" key="1">
    <citation type="submission" date="2018-11" db="EMBL/GenBank/DDBJ databases">
        <title>The genome of Variovorax sp T529.</title>
        <authorList>
            <person name="Gao J."/>
        </authorList>
    </citation>
    <scope>NUCLEOTIDE SEQUENCE [LARGE SCALE GENOMIC DNA]</scope>
    <source>
        <strain evidence="6 7">T529</strain>
    </source>
</reference>
<dbReference type="SUPFAM" id="SSF47336">
    <property type="entry name" value="ACP-like"/>
    <property type="match status" value="2"/>
</dbReference>
<dbReference type="FunFam" id="1.10.1200.10:FF:000005">
    <property type="entry name" value="Nonribosomal peptide synthetase 1"/>
    <property type="match status" value="2"/>
</dbReference>
<dbReference type="InterPro" id="IPR000873">
    <property type="entry name" value="AMP-dep_synth/lig_dom"/>
</dbReference>
<dbReference type="FunFam" id="3.30.300.30:FF:000010">
    <property type="entry name" value="Enterobactin synthetase component F"/>
    <property type="match status" value="2"/>
</dbReference>
<evidence type="ECO:0000256" key="1">
    <source>
        <dbReference type="ARBA" id="ARBA00001957"/>
    </source>
</evidence>
<dbReference type="Gene3D" id="3.30.559.30">
    <property type="entry name" value="Nonribosomal peptide synthetase, condensation domain"/>
    <property type="match status" value="3"/>
</dbReference>
<dbReference type="InterPro" id="IPR042099">
    <property type="entry name" value="ANL_N_sf"/>
</dbReference>
<dbReference type="GO" id="GO:0003824">
    <property type="term" value="F:catalytic activity"/>
    <property type="evidence" value="ECO:0007669"/>
    <property type="project" value="InterPro"/>
</dbReference>
<dbReference type="Pfam" id="PF00550">
    <property type="entry name" value="PP-binding"/>
    <property type="match status" value="2"/>
</dbReference>
<feature type="domain" description="Carrier" evidence="5">
    <location>
        <begin position="2521"/>
        <end position="2596"/>
    </location>
</feature>
<dbReference type="Gene3D" id="2.30.38.10">
    <property type="entry name" value="Luciferase, Domain 3"/>
    <property type="match status" value="1"/>
</dbReference>
<feature type="domain" description="Carrier" evidence="5">
    <location>
        <begin position="1019"/>
        <end position="1093"/>
    </location>
</feature>
<organism evidence="6 7">
    <name type="scientific">Variovorax beijingensis</name>
    <dbReference type="NCBI Taxonomy" id="2496117"/>
    <lineage>
        <taxon>Bacteria</taxon>
        <taxon>Pseudomonadati</taxon>
        <taxon>Pseudomonadota</taxon>
        <taxon>Betaproteobacteria</taxon>
        <taxon>Burkholderiales</taxon>
        <taxon>Comamonadaceae</taxon>
        <taxon>Variovorax</taxon>
    </lineage>
</organism>
<dbReference type="PROSITE" id="PS50075">
    <property type="entry name" value="CARRIER"/>
    <property type="match status" value="2"/>
</dbReference>
<dbReference type="CDD" id="cd19543">
    <property type="entry name" value="DCL_NRPS"/>
    <property type="match status" value="1"/>
</dbReference>
<dbReference type="FunFam" id="3.40.50.980:FF:000001">
    <property type="entry name" value="Non-ribosomal peptide synthetase"/>
    <property type="match status" value="2"/>
</dbReference>
<dbReference type="NCBIfam" id="TIGR01733">
    <property type="entry name" value="AA-adenyl-dom"/>
    <property type="match status" value="2"/>
</dbReference>
<dbReference type="NCBIfam" id="NF003417">
    <property type="entry name" value="PRK04813.1"/>
    <property type="match status" value="2"/>
</dbReference>
<dbReference type="InterPro" id="IPR010071">
    <property type="entry name" value="AA_adenyl_dom"/>
</dbReference>
<dbReference type="Gene3D" id="3.30.300.30">
    <property type="match status" value="2"/>
</dbReference>
<dbReference type="CDD" id="cd19534">
    <property type="entry name" value="E_NRPS"/>
    <property type="match status" value="1"/>
</dbReference>
<dbReference type="FunFam" id="2.30.38.10:FF:000001">
    <property type="entry name" value="Non-ribosomal peptide synthetase PvdI"/>
    <property type="match status" value="2"/>
</dbReference>
<dbReference type="RefSeq" id="WP_124956014.1">
    <property type="nucleotide sequence ID" value="NZ_RQXU01000001.1"/>
</dbReference>
<dbReference type="InterPro" id="IPR020806">
    <property type="entry name" value="PKS_PP-bd"/>
</dbReference>
<evidence type="ECO:0000313" key="6">
    <source>
        <dbReference type="EMBL" id="RRH92383.1"/>
    </source>
</evidence>
<evidence type="ECO:0000256" key="2">
    <source>
        <dbReference type="ARBA" id="ARBA00006432"/>
    </source>
</evidence>
<dbReference type="FunFam" id="3.30.559.10:FF:000012">
    <property type="entry name" value="Non-ribosomal peptide synthetase"/>
    <property type="match status" value="1"/>
</dbReference>
<dbReference type="PANTHER" id="PTHR45398:SF1">
    <property type="entry name" value="ENZYME, PUTATIVE (JCVI)-RELATED"/>
    <property type="match status" value="1"/>
</dbReference>
<name>A0A3P3F157_9BURK</name>